<evidence type="ECO:0000313" key="1">
    <source>
        <dbReference type="EMBL" id="MBG0837433.1"/>
    </source>
</evidence>
<name>A0A931GGF8_9PSED</name>
<accession>A0A931GGF8</accession>
<dbReference type="Proteomes" id="UP000596932">
    <property type="component" value="Unassembled WGS sequence"/>
</dbReference>
<proteinExistence type="predicted"/>
<protein>
    <submittedName>
        <fullName evidence="1">Uncharacterized protein</fullName>
    </submittedName>
</protein>
<dbReference type="RefSeq" id="WP_196476467.1">
    <property type="nucleotide sequence ID" value="NZ_JACFYX020000009.1"/>
</dbReference>
<comment type="caution">
    <text evidence="1">The sequence shown here is derived from an EMBL/GenBank/DDBJ whole genome shotgun (WGS) entry which is preliminary data.</text>
</comment>
<sequence>MAWDRNDPLNVLALQLDAMLRPVADFCNGYNGPAQRAFAKHVQTLGKHVNELTVADLQAAAAFADAELVDLQQKGLI</sequence>
<gene>
    <name evidence="1" type="ORF">H3221_20150</name>
</gene>
<organism evidence="1 2">
    <name type="scientific">Pseudomonas chaetocerotis</name>
    <dbReference type="NCBI Taxonomy" id="2758695"/>
    <lineage>
        <taxon>Bacteria</taxon>
        <taxon>Pseudomonadati</taxon>
        <taxon>Pseudomonadota</taxon>
        <taxon>Gammaproteobacteria</taxon>
        <taxon>Pseudomonadales</taxon>
        <taxon>Pseudomonadaceae</taxon>
        <taxon>Pseudomonas</taxon>
    </lineage>
</organism>
<keyword evidence="2" id="KW-1185">Reference proteome</keyword>
<evidence type="ECO:0000313" key="2">
    <source>
        <dbReference type="Proteomes" id="UP000596932"/>
    </source>
</evidence>
<dbReference type="AlphaFoldDB" id="A0A931GGF8"/>
<reference evidence="1" key="1">
    <citation type="submission" date="2020-07" db="EMBL/GenBank/DDBJ databases">
        <title>Pseudomonas chaetoceroseae sp. nov., a new member of the Pseudomonas oleovorans group isolated from a culture of Chaetoceros calcitrans.</title>
        <authorList>
            <person name="Girard L."/>
            <person name="Lood C."/>
            <person name="De Mot R."/>
            <person name="Baudart J."/>
        </authorList>
    </citation>
    <scope>NUCLEOTIDE SEQUENCE</scope>
    <source>
        <strain evidence="1">536</strain>
    </source>
</reference>
<dbReference type="EMBL" id="JACFYX010000022">
    <property type="protein sequence ID" value="MBG0837433.1"/>
    <property type="molecule type" value="Genomic_DNA"/>
</dbReference>